<feature type="region of interest" description="Disordered" evidence="1">
    <location>
        <begin position="1"/>
        <end position="25"/>
    </location>
</feature>
<accession>A0AA86J533</accession>
<sequence length="422" mass="47367">MPTPSELSSATPSFHPDIHRGTAFEQASAPGLTLSERYQKLMESVYNPDLSVNEQQAGGATLTNAQRKIQILERFKNTPQYQSFKNVINHTLAELDDIANTAGTAHQKNSNFESLANGLWEPITVNGTSRFGVFQLDLYQQACPDANRLVRMHAFAQQRPKLVANEAEANARACIKDLSERLDVCGPGLVQHFDEAAKTVRQASFTPSLPERFEALRIQASRNAIAEFVRENAPAWNLGVGNEIHKVAAWQNHFSQTMNLPVIDDVFASPNYTEDPVEQMNLKYKLTNLQPKPVTSRFMAHQILEEARDVWNQLQVEGVTDLAQGCMTIVDKISNKHGPVEPHTLFEMNEDAVPCRLHDNPTLLALSLLQQVKGKVPVFPNSPKIVRWAFRHQQGEDTLTLKSQLHLSWLETELYVNQNVNC</sequence>
<dbReference type="RefSeq" id="WP_130558568.1">
    <property type="nucleotide sequence ID" value="NZ_AP028947.1"/>
</dbReference>
<reference evidence="2 3" key="1">
    <citation type="submission" date="2023-10" db="EMBL/GenBank/DDBJ databases">
        <title>Complete Genome Sequence of Limnobacter thiooxidans CS-K2T, Isolated from freshwater lake sediments in Bavaria, Germany.</title>
        <authorList>
            <person name="Naruki M."/>
            <person name="Watanabe A."/>
            <person name="Warashina T."/>
            <person name="Morita T."/>
            <person name="Arakawa K."/>
        </authorList>
    </citation>
    <scope>NUCLEOTIDE SEQUENCE [LARGE SCALE GENOMIC DNA]</scope>
    <source>
        <strain evidence="2 3">CS-K2</strain>
    </source>
</reference>
<feature type="compositionally biased region" description="Polar residues" evidence="1">
    <location>
        <begin position="1"/>
        <end position="12"/>
    </location>
</feature>
<proteinExistence type="predicted"/>
<gene>
    <name evidence="2" type="ORF">RGQ30_04060</name>
</gene>
<evidence type="ECO:0000256" key="1">
    <source>
        <dbReference type="SAM" id="MobiDB-lite"/>
    </source>
</evidence>
<dbReference type="EMBL" id="AP028947">
    <property type="protein sequence ID" value="BET24905.1"/>
    <property type="molecule type" value="Genomic_DNA"/>
</dbReference>
<dbReference type="Proteomes" id="UP001329151">
    <property type="component" value="Chromosome"/>
</dbReference>
<name>A0AA86J533_9BURK</name>
<dbReference type="AlphaFoldDB" id="A0AA86J533"/>
<dbReference type="KEGG" id="lto:RGQ30_04060"/>
<evidence type="ECO:0000313" key="2">
    <source>
        <dbReference type="EMBL" id="BET24905.1"/>
    </source>
</evidence>
<keyword evidence="3" id="KW-1185">Reference proteome</keyword>
<organism evidence="2 3">
    <name type="scientific">Limnobacter thiooxidans</name>
    <dbReference type="NCBI Taxonomy" id="131080"/>
    <lineage>
        <taxon>Bacteria</taxon>
        <taxon>Pseudomonadati</taxon>
        <taxon>Pseudomonadota</taxon>
        <taxon>Betaproteobacteria</taxon>
        <taxon>Burkholderiales</taxon>
        <taxon>Burkholderiaceae</taxon>
        <taxon>Limnobacter</taxon>
    </lineage>
</organism>
<protein>
    <submittedName>
        <fullName evidence="2">Uncharacterized protein</fullName>
    </submittedName>
</protein>
<evidence type="ECO:0000313" key="3">
    <source>
        <dbReference type="Proteomes" id="UP001329151"/>
    </source>
</evidence>